<dbReference type="GO" id="GO:0055130">
    <property type="term" value="P:D-alanine catabolic process"/>
    <property type="evidence" value="ECO:0007669"/>
    <property type="project" value="TreeGrafter"/>
</dbReference>
<dbReference type="GO" id="GO:0008718">
    <property type="term" value="F:D-amino-acid dehydrogenase activity"/>
    <property type="evidence" value="ECO:0007669"/>
    <property type="project" value="TreeGrafter"/>
</dbReference>
<evidence type="ECO:0000313" key="5">
    <source>
        <dbReference type="Proteomes" id="UP000191905"/>
    </source>
</evidence>
<dbReference type="Pfam" id="PF01266">
    <property type="entry name" value="DAO"/>
    <property type="match status" value="1"/>
</dbReference>
<keyword evidence="5" id="KW-1185">Reference proteome</keyword>
<dbReference type="EMBL" id="MDET01000007">
    <property type="protein sequence ID" value="OQM76472.1"/>
    <property type="molecule type" value="Genomic_DNA"/>
</dbReference>
<dbReference type="OrthoDB" id="9787190at2"/>
<dbReference type="GO" id="GO:0005886">
    <property type="term" value="C:plasma membrane"/>
    <property type="evidence" value="ECO:0007669"/>
    <property type="project" value="TreeGrafter"/>
</dbReference>
<evidence type="ECO:0000256" key="2">
    <source>
        <dbReference type="ARBA" id="ARBA00023002"/>
    </source>
</evidence>
<dbReference type="STRING" id="1873176.BFN67_13890"/>
<gene>
    <name evidence="4" type="ORF">BFN67_13890</name>
</gene>
<dbReference type="Proteomes" id="UP000191905">
    <property type="component" value="Unassembled WGS sequence"/>
</dbReference>
<comment type="caution">
    <text evidence="4">The sequence shown here is derived from an EMBL/GenBank/DDBJ whole genome shotgun (WGS) entry which is preliminary data.</text>
</comment>
<keyword evidence="2" id="KW-0560">Oxidoreductase</keyword>
<sequence>MPGPYVVPVHGDETLPQTVDVVVIGGGIIGASTTLELAERGLRVALCEKGGIGQEQSSRNWGWVRISRRDPREVPLMAEALRIWADLDRRTGRDTGYKRAGIVFTCADDKEYDEHDRWNRNLDGYQLDSRMLSAAEFDTMFAGANMRLKGALYTAADGRAEPQKAAPAVAEAAREKGAAILTECAVRGVETAGGAITGVVTERGAIACKAVVLAGGAWSSLFAGFHGVRLPQLKVMNTVLRTKPIEGGPEQAIWANGFAMRKRQDGGYTVASGHENMVDIVPDSFRFAAAFLPALAKEWRSLNLRIGSRFFDEARIARRWALDEASPFEYCRVLDPKPSAKLSNQALANLKTAFPVFEKAEIAQRWGGYIDVSPDAVPVISGVDSLPGFFIATGFSGHGFGIGPAAGRLMADLVTGGTPLVDPKNFRFSRFSDGSKIELISGF</sequence>
<accession>A0A1V8RTG1</accession>
<evidence type="ECO:0000256" key="1">
    <source>
        <dbReference type="ARBA" id="ARBA00009410"/>
    </source>
</evidence>
<dbReference type="AlphaFoldDB" id="A0A1V8RTG1"/>
<protein>
    <submittedName>
        <fullName evidence="4">D-amino-acid oxidase</fullName>
    </submittedName>
</protein>
<dbReference type="GO" id="GO:0005737">
    <property type="term" value="C:cytoplasm"/>
    <property type="evidence" value="ECO:0007669"/>
    <property type="project" value="TreeGrafter"/>
</dbReference>
<dbReference type="PANTHER" id="PTHR13847:SF280">
    <property type="entry name" value="D-AMINO ACID DEHYDROGENASE"/>
    <property type="match status" value="1"/>
</dbReference>
<dbReference type="Gene3D" id="3.50.50.60">
    <property type="entry name" value="FAD/NAD(P)-binding domain"/>
    <property type="match status" value="2"/>
</dbReference>
<proteinExistence type="inferred from homology"/>
<dbReference type="RefSeq" id="WP_080918736.1">
    <property type="nucleotide sequence ID" value="NZ_MDET01000007.1"/>
</dbReference>
<feature type="domain" description="FAD dependent oxidoreductase" evidence="3">
    <location>
        <begin position="20"/>
        <end position="413"/>
    </location>
</feature>
<organism evidence="4 5">
    <name type="scientific">Manganibacter manganicus</name>
    <dbReference type="NCBI Taxonomy" id="1873176"/>
    <lineage>
        <taxon>Bacteria</taxon>
        <taxon>Pseudomonadati</taxon>
        <taxon>Pseudomonadota</taxon>
        <taxon>Alphaproteobacteria</taxon>
        <taxon>Hyphomicrobiales</taxon>
        <taxon>Phyllobacteriaceae</taxon>
        <taxon>Manganibacter</taxon>
    </lineage>
</organism>
<dbReference type="SUPFAM" id="SSF51905">
    <property type="entry name" value="FAD/NAD(P)-binding domain"/>
    <property type="match status" value="1"/>
</dbReference>
<name>A0A1V8RTG1_9HYPH</name>
<dbReference type="Gene3D" id="3.30.9.10">
    <property type="entry name" value="D-Amino Acid Oxidase, subunit A, domain 2"/>
    <property type="match status" value="1"/>
</dbReference>
<reference evidence="4 5" key="1">
    <citation type="journal article" date="2016" name="Int. J. Syst. Evol. Microbiol.">
        <title>Pseudaminobacter manganicus sp. nov., isolated from sludge of a manganese mine.</title>
        <authorList>
            <person name="Li J."/>
            <person name="Huang J."/>
            <person name="Liao S."/>
            <person name="Wang G."/>
        </authorList>
    </citation>
    <scope>NUCLEOTIDE SEQUENCE [LARGE SCALE GENOMIC DNA]</scope>
    <source>
        <strain evidence="4 5">JH-7</strain>
    </source>
</reference>
<evidence type="ECO:0000313" key="4">
    <source>
        <dbReference type="EMBL" id="OQM76472.1"/>
    </source>
</evidence>
<dbReference type="InterPro" id="IPR006076">
    <property type="entry name" value="FAD-dep_OxRdtase"/>
</dbReference>
<dbReference type="InterPro" id="IPR036188">
    <property type="entry name" value="FAD/NAD-bd_sf"/>
</dbReference>
<dbReference type="PANTHER" id="PTHR13847">
    <property type="entry name" value="SARCOSINE DEHYDROGENASE-RELATED"/>
    <property type="match status" value="1"/>
</dbReference>
<evidence type="ECO:0000259" key="3">
    <source>
        <dbReference type="Pfam" id="PF01266"/>
    </source>
</evidence>
<comment type="similarity">
    <text evidence="1">Belongs to the DadA oxidoreductase family.</text>
</comment>